<dbReference type="EMBL" id="JBHSPB010000005">
    <property type="protein sequence ID" value="MFC5720623.1"/>
    <property type="molecule type" value="Genomic_DNA"/>
</dbReference>
<feature type="region of interest" description="Disordered" evidence="1">
    <location>
        <begin position="1"/>
        <end position="24"/>
    </location>
</feature>
<evidence type="ECO:0000256" key="1">
    <source>
        <dbReference type="SAM" id="MobiDB-lite"/>
    </source>
</evidence>
<comment type="caution">
    <text evidence="2">The sequence shown here is derived from an EMBL/GenBank/DDBJ whole genome shotgun (WGS) entry which is preliminary data.</text>
</comment>
<protein>
    <submittedName>
        <fullName evidence="2">DUF6415 family natural product biosynthesis protein</fullName>
    </submittedName>
</protein>
<accession>A0ABW0YYZ1</accession>
<name>A0ABW0YYZ1_9ACTN</name>
<gene>
    <name evidence="2" type="ORF">ACFP1Z_10660</name>
</gene>
<reference evidence="3" key="1">
    <citation type="journal article" date="2019" name="Int. J. Syst. Evol. Microbiol.">
        <title>The Global Catalogue of Microorganisms (GCM) 10K type strain sequencing project: providing services to taxonomists for standard genome sequencing and annotation.</title>
        <authorList>
            <consortium name="The Broad Institute Genomics Platform"/>
            <consortium name="The Broad Institute Genome Sequencing Center for Infectious Disease"/>
            <person name="Wu L."/>
            <person name="Ma J."/>
        </authorList>
    </citation>
    <scope>NUCLEOTIDE SEQUENCE [LARGE SCALE GENOMIC DNA]</scope>
    <source>
        <strain evidence="3">CGMCC 4.7304</strain>
    </source>
</reference>
<feature type="region of interest" description="Disordered" evidence="1">
    <location>
        <begin position="150"/>
        <end position="174"/>
    </location>
</feature>
<dbReference type="Proteomes" id="UP001596083">
    <property type="component" value="Unassembled WGS sequence"/>
</dbReference>
<keyword evidence="3" id="KW-1185">Reference proteome</keyword>
<proteinExistence type="predicted"/>
<evidence type="ECO:0000313" key="2">
    <source>
        <dbReference type="EMBL" id="MFC5720623.1"/>
    </source>
</evidence>
<organism evidence="2 3">
    <name type="scientific">Streptomyces gamaensis</name>
    <dbReference type="NCBI Taxonomy" id="1763542"/>
    <lineage>
        <taxon>Bacteria</taxon>
        <taxon>Bacillati</taxon>
        <taxon>Actinomycetota</taxon>
        <taxon>Actinomycetes</taxon>
        <taxon>Kitasatosporales</taxon>
        <taxon>Streptomycetaceae</taxon>
        <taxon>Streptomyces</taxon>
    </lineage>
</organism>
<dbReference type="InterPro" id="IPR046300">
    <property type="entry name" value="DUF6415"/>
</dbReference>
<dbReference type="RefSeq" id="WP_390315777.1">
    <property type="nucleotide sequence ID" value="NZ_JBHSPB010000005.1"/>
</dbReference>
<dbReference type="Pfam" id="PF19979">
    <property type="entry name" value="DUF6415"/>
    <property type="match status" value="1"/>
</dbReference>
<feature type="compositionally biased region" description="Low complexity" evidence="1">
    <location>
        <begin position="165"/>
        <end position="174"/>
    </location>
</feature>
<sequence>MPGVYPGTGMTLGVPPLPSRPRPDAETVSIREAIRAVLDGPSQMPPPAVEVAVATDMLRRFVMTKARTLQDAVKTLDAKDPRREAVEEVAEEGLYRATELGPGDGLLSAYAYARALAQSARALLGQVQRLELLAGSAGVVVTDAADAWDGESHCYPGDGQDETGTPARPTAPTR</sequence>
<evidence type="ECO:0000313" key="3">
    <source>
        <dbReference type="Proteomes" id="UP001596083"/>
    </source>
</evidence>